<accession>A0A261TVB4</accession>
<dbReference type="GO" id="GO:0016616">
    <property type="term" value="F:oxidoreductase activity, acting on the CH-OH group of donors, NAD or NADP as acceptor"/>
    <property type="evidence" value="ECO:0007669"/>
    <property type="project" value="InterPro"/>
</dbReference>
<dbReference type="GO" id="GO:0005737">
    <property type="term" value="C:cytoplasm"/>
    <property type="evidence" value="ECO:0007669"/>
    <property type="project" value="TreeGrafter"/>
</dbReference>
<evidence type="ECO:0000256" key="1">
    <source>
        <dbReference type="SAM" id="MobiDB-lite"/>
    </source>
</evidence>
<protein>
    <submittedName>
        <fullName evidence="3">Epimerase</fullName>
    </submittedName>
</protein>
<name>A0A261TVB4_9BORD</name>
<evidence type="ECO:0000313" key="4">
    <source>
        <dbReference type="Proteomes" id="UP000216913"/>
    </source>
</evidence>
<dbReference type="Pfam" id="PF01073">
    <property type="entry name" value="3Beta_HSD"/>
    <property type="match status" value="1"/>
</dbReference>
<dbReference type="EMBL" id="NEVP01000004">
    <property type="protein sequence ID" value="OZI53599.1"/>
    <property type="molecule type" value="Genomic_DNA"/>
</dbReference>
<dbReference type="Gene3D" id="3.40.50.720">
    <property type="entry name" value="NAD(P)-binding Rossmann-like Domain"/>
    <property type="match status" value="1"/>
</dbReference>
<evidence type="ECO:0000313" key="3">
    <source>
        <dbReference type="EMBL" id="OZI53599.1"/>
    </source>
</evidence>
<dbReference type="PANTHER" id="PTHR48079:SF6">
    <property type="entry name" value="NAD(P)-BINDING DOMAIN-CONTAINING PROTEIN-RELATED"/>
    <property type="match status" value="1"/>
</dbReference>
<dbReference type="OrthoDB" id="8770295at2"/>
<organism evidence="3 4">
    <name type="scientific">Bordetella genomosp. 5</name>
    <dbReference type="NCBI Taxonomy" id="1395608"/>
    <lineage>
        <taxon>Bacteria</taxon>
        <taxon>Pseudomonadati</taxon>
        <taxon>Pseudomonadota</taxon>
        <taxon>Betaproteobacteria</taxon>
        <taxon>Burkholderiales</taxon>
        <taxon>Alcaligenaceae</taxon>
        <taxon>Bordetella</taxon>
    </lineage>
</organism>
<dbReference type="Proteomes" id="UP000216913">
    <property type="component" value="Unassembled WGS sequence"/>
</dbReference>
<dbReference type="InterPro" id="IPR051783">
    <property type="entry name" value="NAD(P)-dependent_oxidoreduct"/>
</dbReference>
<evidence type="ECO:0000259" key="2">
    <source>
        <dbReference type="Pfam" id="PF01073"/>
    </source>
</evidence>
<proteinExistence type="predicted"/>
<keyword evidence="4" id="KW-1185">Reference proteome</keyword>
<feature type="region of interest" description="Disordered" evidence="1">
    <location>
        <begin position="312"/>
        <end position="340"/>
    </location>
</feature>
<dbReference type="InterPro" id="IPR036291">
    <property type="entry name" value="NAD(P)-bd_dom_sf"/>
</dbReference>
<dbReference type="AlphaFoldDB" id="A0A261TVB4"/>
<sequence length="340" mass="36944">MQDLALPQRLFLTGGSGYVGRNLIRHFVALGVEVVALARNDRACETVEALGAQAVQGDLLAEGMSEAMQGCQALIHAAAHTGHGLPTPAQRRVNVEGTQHILAAAREAGIRRVVHLSTESVLLDGRPLIRANESQPYPRRPAGGYSVTKAEAERIALAHNDARMEVIVLRPRFVWGRDDTTALPQLLKAVEKKRFAWVDGGRYLTSTTHIGNLMHGVERALRAGKAGEVYFITDGEPVEFRGFITALLATQGHTAPDKSVPRWLLRAIATLSTWAATTSRGNRPPPVTLQQFATSAVEVTLDISKARRELDYAPPIDREQGLQELRDRRQADTGVPASAG</sequence>
<dbReference type="InterPro" id="IPR002225">
    <property type="entry name" value="3Beta_OHSteriod_DH/Estase"/>
</dbReference>
<dbReference type="GO" id="GO:0006694">
    <property type="term" value="P:steroid biosynthetic process"/>
    <property type="evidence" value="ECO:0007669"/>
    <property type="project" value="InterPro"/>
</dbReference>
<dbReference type="GO" id="GO:0004029">
    <property type="term" value="F:aldehyde dehydrogenase (NAD+) activity"/>
    <property type="evidence" value="ECO:0007669"/>
    <property type="project" value="TreeGrafter"/>
</dbReference>
<reference evidence="3 4" key="1">
    <citation type="submission" date="2017-05" db="EMBL/GenBank/DDBJ databases">
        <title>Complete and WGS of Bordetella genogroups.</title>
        <authorList>
            <person name="Spilker T."/>
            <person name="LiPuma J."/>
        </authorList>
    </citation>
    <scope>NUCLEOTIDE SEQUENCE [LARGE SCALE GENOMIC DNA]</scope>
    <source>
        <strain evidence="3 4">AU10456</strain>
    </source>
</reference>
<dbReference type="RefSeq" id="WP_094799105.1">
    <property type="nucleotide sequence ID" value="NZ_NEVP01000004.1"/>
</dbReference>
<comment type="caution">
    <text evidence="3">The sequence shown here is derived from an EMBL/GenBank/DDBJ whole genome shotgun (WGS) entry which is preliminary data.</text>
</comment>
<dbReference type="SUPFAM" id="SSF51735">
    <property type="entry name" value="NAD(P)-binding Rossmann-fold domains"/>
    <property type="match status" value="1"/>
</dbReference>
<dbReference type="PANTHER" id="PTHR48079">
    <property type="entry name" value="PROTEIN YEEZ"/>
    <property type="match status" value="1"/>
</dbReference>
<feature type="domain" description="3-beta hydroxysteroid dehydrogenase/isomerase" evidence="2">
    <location>
        <begin position="12"/>
        <end position="257"/>
    </location>
</feature>
<gene>
    <name evidence="3" type="ORF">CAL25_06395</name>
</gene>
<feature type="compositionally biased region" description="Basic and acidic residues" evidence="1">
    <location>
        <begin position="312"/>
        <end position="331"/>
    </location>
</feature>